<sequence>MTKEMLVKISDFHLFARITGSGNQMVVLESGYGDDSSAWDLIVSEVSEFAEVLVYDRAGLGKSERSTSPRTSREMVKELHILLHTLELKPPYIFVGHSFGGVNVRLYATEYPEDVAGLVLVDTTPEDYRERFLPTMPKEFQDAYNQQFVLEGNYSEFMESLQQVKYSKQTLSVPLVVLAAGKKTHYSSESQALWNDMQREMLGISSKAEFVLAEKSAHYIQNDEPDLVVQAIKMLVNQYISK</sequence>
<dbReference type="Proteomes" id="UP000290649">
    <property type="component" value="Unassembled WGS sequence"/>
</dbReference>
<accession>A0A4Q0VY43</accession>
<evidence type="ECO:0000313" key="2">
    <source>
        <dbReference type="EMBL" id="RXJ04400.1"/>
    </source>
</evidence>
<gene>
    <name evidence="2" type="ORF">DS745_03170</name>
</gene>
<evidence type="ECO:0000313" key="3">
    <source>
        <dbReference type="Proteomes" id="UP000290649"/>
    </source>
</evidence>
<dbReference type="EMBL" id="QOUX01000001">
    <property type="protein sequence ID" value="RXJ04400.1"/>
    <property type="molecule type" value="Genomic_DNA"/>
</dbReference>
<dbReference type="AlphaFoldDB" id="A0A4Q0VY43"/>
<dbReference type="OrthoDB" id="59888at2"/>
<dbReference type="PRINTS" id="PR00111">
    <property type="entry name" value="ABHYDROLASE"/>
</dbReference>
<dbReference type="RefSeq" id="WP_129076745.1">
    <property type="nucleotide sequence ID" value="NZ_QOUX01000001.1"/>
</dbReference>
<dbReference type="InterPro" id="IPR050266">
    <property type="entry name" value="AB_hydrolase_sf"/>
</dbReference>
<comment type="caution">
    <text evidence="2">The sequence shown here is derived from an EMBL/GenBank/DDBJ whole genome shotgun (WGS) entry which is preliminary data.</text>
</comment>
<dbReference type="InterPro" id="IPR000073">
    <property type="entry name" value="AB_hydrolase_1"/>
</dbReference>
<dbReference type="Pfam" id="PF00561">
    <property type="entry name" value="Abhydrolase_1"/>
    <property type="match status" value="1"/>
</dbReference>
<dbReference type="GO" id="GO:0046464">
    <property type="term" value="P:acylglycerol catabolic process"/>
    <property type="evidence" value="ECO:0007669"/>
    <property type="project" value="TreeGrafter"/>
</dbReference>
<evidence type="ECO:0000259" key="1">
    <source>
        <dbReference type="Pfam" id="PF00561"/>
    </source>
</evidence>
<proteinExistence type="predicted"/>
<dbReference type="PANTHER" id="PTHR43798:SF33">
    <property type="entry name" value="HYDROLASE, PUTATIVE (AFU_ORTHOLOGUE AFUA_2G14860)-RELATED"/>
    <property type="match status" value="1"/>
</dbReference>
<dbReference type="GO" id="GO:0016020">
    <property type="term" value="C:membrane"/>
    <property type="evidence" value="ECO:0007669"/>
    <property type="project" value="TreeGrafter"/>
</dbReference>
<feature type="domain" description="AB hydrolase-1" evidence="1">
    <location>
        <begin position="26"/>
        <end position="148"/>
    </location>
</feature>
<name>A0A4Q0VY43_9BACI</name>
<dbReference type="Gene3D" id="3.40.50.1820">
    <property type="entry name" value="alpha/beta hydrolase"/>
    <property type="match status" value="1"/>
</dbReference>
<dbReference type="GO" id="GO:0047372">
    <property type="term" value="F:monoacylglycerol lipase activity"/>
    <property type="evidence" value="ECO:0007669"/>
    <property type="project" value="TreeGrafter"/>
</dbReference>
<dbReference type="SUPFAM" id="SSF53474">
    <property type="entry name" value="alpha/beta-Hydrolases"/>
    <property type="match status" value="1"/>
</dbReference>
<protein>
    <submittedName>
        <fullName evidence="2">Alpha/beta hydrolase</fullName>
    </submittedName>
</protein>
<reference evidence="2 3" key="1">
    <citation type="journal article" date="2019" name="Int. J. Syst. Evol. Microbiol.">
        <title>Anaerobacillus alkaliphilus sp. nov., a novel alkaliphilic and moderately halophilic bacterium.</title>
        <authorList>
            <person name="Borsodi A.K."/>
            <person name="Aszalos J.M."/>
            <person name="Bihari P."/>
            <person name="Nagy I."/>
            <person name="Schumann P."/>
            <person name="Sproer C."/>
            <person name="Kovacs A.L."/>
            <person name="Boka K."/>
            <person name="Dobosy P."/>
            <person name="Ovari M."/>
            <person name="Szili-Kovacs T."/>
            <person name="Toth E."/>
        </authorList>
    </citation>
    <scope>NUCLEOTIDE SEQUENCE [LARGE SCALE GENOMIC DNA]</scope>
    <source>
        <strain evidence="2 3">B16-10</strain>
    </source>
</reference>
<keyword evidence="3" id="KW-1185">Reference proteome</keyword>
<keyword evidence="2" id="KW-0378">Hydrolase</keyword>
<dbReference type="InterPro" id="IPR029058">
    <property type="entry name" value="AB_hydrolase_fold"/>
</dbReference>
<organism evidence="2 3">
    <name type="scientific">Anaerobacillus alkaliphilus</name>
    <dbReference type="NCBI Taxonomy" id="1548597"/>
    <lineage>
        <taxon>Bacteria</taxon>
        <taxon>Bacillati</taxon>
        <taxon>Bacillota</taxon>
        <taxon>Bacilli</taxon>
        <taxon>Bacillales</taxon>
        <taxon>Bacillaceae</taxon>
        <taxon>Anaerobacillus</taxon>
    </lineage>
</organism>
<dbReference type="PANTHER" id="PTHR43798">
    <property type="entry name" value="MONOACYLGLYCEROL LIPASE"/>
    <property type="match status" value="1"/>
</dbReference>